<keyword evidence="3" id="KW-0597">Phosphoprotein</keyword>
<accession>A0A6P6PKG6</accession>
<dbReference type="KEGG" id="caua:113102095"/>
<evidence type="ECO:0000256" key="7">
    <source>
        <dbReference type="ARBA" id="ARBA00023163"/>
    </source>
</evidence>
<dbReference type="GO" id="GO:0005634">
    <property type="term" value="C:nucleus"/>
    <property type="evidence" value="ECO:0007669"/>
    <property type="project" value="UniProtKB-SubCell"/>
</dbReference>
<feature type="compositionally biased region" description="Polar residues" evidence="9">
    <location>
        <begin position="266"/>
        <end position="278"/>
    </location>
</feature>
<dbReference type="InterPro" id="IPR022102">
    <property type="entry name" value="HJURP_C"/>
</dbReference>
<dbReference type="Pfam" id="PF12347">
    <property type="entry name" value="HJURP_C"/>
    <property type="match status" value="1"/>
</dbReference>
<dbReference type="FunFam" id="3.40.1810.10:FF:000001">
    <property type="entry name" value="Myocyte-specific enhancer factor 2A homolog"/>
    <property type="match status" value="1"/>
</dbReference>
<keyword evidence="6" id="KW-0010">Activator</keyword>
<evidence type="ECO:0000256" key="9">
    <source>
        <dbReference type="SAM" id="MobiDB-lite"/>
    </source>
</evidence>
<feature type="domain" description="MADS-box" evidence="10">
    <location>
        <begin position="1"/>
        <end position="61"/>
    </location>
</feature>
<dbReference type="PANTHER" id="PTHR11945:SF637">
    <property type="entry name" value="MYOCYTE-SPECIFIC ENHANCER FACTOR 2A"/>
    <property type="match status" value="1"/>
</dbReference>
<feature type="region of interest" description="Disordered" evidence="9">
    <location>
        <begin position="217"/>
        <end position="278"/>
    </location>
</feature>
<feature type="compositionally biased region" description="Polar residues" evidence="9">
    <location>
        <begin position="322"/>
        <end position="333"/>
    </location>
</feature>
<evidence type="ECO:0000313" key="12">
    <source>
        <dbReference type="RefSeq" id="XP_026121538.1"/>
    </source>
</evidence>
<gene>
    <name evidence="12" type="primary">LOC113102095</name>
</gene>
<dbReference type="InterPro" id="IPR033896">
    <property type="entry name" value="MEF2-like_N"/>
</dbReference>
<evidence type="ECO:0000256" key="3">
    <source>
        <dbReference type="ARBA" id="ARBA00022553"/>
    </source>
</evidence>
<keyword evidence="11" id="KW-1185">Reference proteome</keyword>
<dbReference type="InterPro" id="IPR002100">
    <property type="entry name" value="TF_MADSbox"/>
</dbReference>
<sequence>MGRKKIQITRIMDERNRQVTFTKRKFGLMKKAYELSVLCDCEIALIIFNRSNKLFQYASTDMDKVLLKYTEYNEPHESRTNSDIVEVLNKKEQRGCDSPDPEASYVLTTHTEEKYQKINEEFDNMMRNHKIPAALGQQSYSIPLTLPITNPTILSYSTDNSLDTPVSLSGTNVLSVSSNTPQSNNSTAVMDGMQGATLPNGVHSSYVANGFVGSSEGNRMGRVVSTKSQASSAGGHKPDLRVLIPPVCKRTVSSLPQEEGKKHLQIGNSQSSQSLTTPVVSMATPSLHPQGLVYSAMTSSFSTDFALSSTEPSSSHSFSSPDAVTSASGSSWKHSQHGQPGFSAQRTTQPQVQASDSSSNSISIKSEPISPPREHAGPSLYHTIHPRPRPNSRQEVGRSPAESFSSSGSSYEGSDREDQRLDSHTVAASSGQSSRSSPETENQEDPSVKRMRTESWVT</sequence>
<proteinExistence type="predicted"/>
<feature type="compositionally biased region" description="Low complexity" evidence="9">
    <location>
        <begin position="399"/>
        <end position="412"/>
    </location>
</feature>
<dbReference type="InterPro" id="IPR036879">
    <property type="entry name" value="TF_MADSbox_sf"/>
</dbReference>
<keyword evidence="2" id="KW-0217">Developmental protein</keyword>
<dbReference type="PRINTS" id="PR00404">
    <property type="entry name" value="MADSDOMAIN"/>
</dbReference>
<evidence type="ECO:0000256" key="2">
    <source>
        <dbReference type="ARBA" id="ARBA00022473"/>
    </source>
</evidence>
<evidence type="ECO:0000259" key="10">
    <source>
        <dbReference type="PROSITE" id="PS50066"/>
    </source>
</evidence>
<evidence type="ECO:0000256" key="6">
    <source>
        <dbReference type="ARBA" id="ARBA00023159"/>
    </source>
</evidence>
<dbReference type="RefSeq" id="XP_026121538.1">
    <property type="nucleotide sequence ID" value="XM_026265753.1"/>
</dbReference>
<feature type="compositionally biased region" description="Basic and acidic residues" evidence="9">
    <location>
        <begin position="446"/>
        <end position="458"/>
    </location>
</feature>
<keyword evidence="8" id="KW-0539">Nucleus</keyword>
<evidence type="ECO:0000256" key="5">
    <source>
        <dbReference type="ARBA" id="ARBA00023125"/>
    </source>
</evidence>
<dbReference type="PROSITE" id="PS00350">
    <property type="entry name" value="MADS_BOX_1"/>
    <property type="match status" value="1"/>
</dbReference>
<dbReference type="GO" id="GO:0030154">
    <property type="term" value="P:cell differentiation"/>
    <property type="evidence" value="ECO:0007669"/>
    <property type="project" value="TreeGrafter"/>
</dbReference>
<name>A0A6P6PKG6_CARAU</name>
<comment type="subcellular location">
    <subcellularLocation>
        <location evidence="1">Nucleus</location>
    </subcellularLocation>
</comment>
<dbReference type="PANTHER" id="PTHR11945">
    <property type="entry name" value="MADS BOX PROTEIN"/>
    <property type="match status" value="1"/>
</dbReference>
<keyword evidence="4" id="KW-0805">Transcription regulation</keyword>
<reference evidence="12" key="1">
    <citation type="submission" date="2025-08" db="UniProtKB">
        <authorList>
            <consortium name="RefSeq"/>
        </authorList>
    </citation>
    <scope>IDENTIFICATION</scope>
    <source>
        <strain evidence="12">Wakin</strain>
        <tissue evidence="12">Muscle</tissue>
    </source>
</reference>
<dbReference type="Pfam" id="PF00319">
    <property type="entry name" value="SRF-TF"/>
    <property type="match status" value="1"/>
</dbReference>
<organism evidence="11 12">
    <name type="scientific">Carassius auratus</name>
    <name type="common">Goldfish</name>
    <dbReference type="NCBI Taxonomy" id="7957"/>
    <lineage>
        <taxon>Eukaryota</taxon>
        <taxon>Metazoa</taxon>
        <taxon>Chordata</taxon>
        <taxon>Craniata</taxon>
        <taxon>Vertebrata</taxon>
        <taxon>Euteleostomi</taxon>
        <taxon>Actinopterygii</taxon>
        <taxon>Neopterygii</taxon>
        <taxon>Teleostei</taxon>
        <taxon>Ostariophysi</taxon>
        <taxon>Cypriniformes</taxon>
        <taxon>Cyprinidae</taxon>
        <taxon>Cyprininae</taxon>
        <taxon>Carassius</taxon>
    </lineage>
</organism>
<keyword evidence="5" id="KW-0238">DNA-binding</keyword>
<dbReference type="GO" id="GO:0046983">
    <property type="term" value="F:protein dimerization activity"/>
    <property type="evidence" value="ECO:0007669"/>
    <property type="project" value="InterPro"/>
</dbReference>
<keyword evidence="7" id="KW-0804">Transcription</keyword>
<dbReference type="GO" id="GO:0042826">
    <property type="term" value="F:histone deacetylase binding"/>
    <property type="evidence" value="ECO:0007669"/>
    <property type="project" value="TreeGrafter"/>
</dbReference>
<dbReference type="SMART" id="SM00432">
    <property type="entry name" value="MADS"/>
    <property type="match status" value="1"/>
</dbReference>
<dbReference type="GeneID" id="113102095"/>
<dbReference type="SUPFAM" id="SSF55455">
    <property type="entry name" value="SRF-like"/>
    <property type="match status" value="1"/>
</dbReference>
<dbReference type="GO" id="GO:0045944">
    <property type="term" value="P:positive regulation of transcription by RNA polymerase II"/>
    <property type="evidence" value="ECO:0007669"/>
    <property type="project" value="InterPro"/>
</dbReference>
<dbReference type="GO" id="GO:0000978">
    <property type="term" value="F:RNA polymerase II cis-regulatory region sequence-specific DNA binding"/>
    <property type="evidence" value="ECO:0007669"/>
    <property type="project" value="TreeGrafter"/>
</dbReference>
<feature type="compositionally biased region" description="Polar residues" evidence="9">
    <location>
        <begin position="342"/>
        <end position="354"/>
    </location>
</feature>
<protein>
    <submittedName>
        <fullName evidence="12">Myocyte-specific enhancer factor 2A-like</fullName>
    </submittedName>
</protein>
<evidence type="ECO:0000313" key="11">
    <source>
        <dbReference type="Proteomes" id="UP000515129"/>
    </source>
</evidence>
<feature type="region of interest" description="Disordered" evidence="9">
    <location>
        <begin position="305"/>
        <end position="458"/>
    </location>
</feature>
<evidence type="ECO:0000256" key="1">
    <source>
        <dbReference type="ARBA" id="ARBA00004123"/>
    </source>
</evidence>
<dbReference type="CDD" id="cd00265">
    <property type="entry name" value="MADS_MEF2_like"/>
    <property type="match status" value="1"/>
</dbReference>
<dbReference type="Gene3D" id="3.40.1810.10">
    <property type="entry name" value="Transcription factor, MADS-box"/>
    <property type="match status" value="1"/>
</dbReference>
<dbReference type="PROSITE" id="PS50066">
    <property type="entry name" value="MADS_BOX_2"/>
    <property type="match status" value="1"/>
</dbReference>
<evidence type="ECO:0000256" key="4">
    <source>
        <dbReference type="ARBA" id="ARBA00023015"/>
    </source>
</evidence>
<dbReference type="AlphaFoldDB" id="A0A6P6PKG6"/>
<feature type="compositionally biased region" description="Low complexity" evidence="9">
    <location>
        <begin position="308"/>
        <end position="320"/>
    </location>
</feature>
<dbReference type="Proteomes" id="UP000515129">
    <property type="component" value="Unplaced"/>
</dbReference>
<feature type="compositionally biased region" description="Basic and acidic residues" evidence="9">
    <location>
        <begin position="413"/>
        <end position="423"/>
    </location>
</feature>
<dbReference type="OrthoDB" id="1898716at2759"/>
<evidence type="ECO:0000256" key="8">
    <source>
        <dbReference type="ARBA" id="ARBA00023242"/>
    </source>
</evidence>
<feature type="compositionally biased region" description="Low complexity" evidence="9">
    <location>
        <begin position="355"/>
        <end position="368"/>
    </location>
</feature>
<dbReference type="GO" id="GO:0000981">
    <property type="term" value="F:DNA-binding transcription factor activity, RNA polymerase II-specific"/>
    <property type="evidence" value="ECO:0007669"/>
    <property type="project" value="TreeGrafter"/>
</dbReference>